<dbReference type="PANTHER" id="PTHR36985:SF1">
    <property type="entry name" value="TRANSLOCATION AND ASSEMBLY MODULE SUBUNIT TAMB"/>
    <property type="match status" value="1"/>
</dbReference>
<evidence type="ECO:0000256" key="4">
    <source>
        <dbReference type="ARBA" id="ARBA00023136"/>
    </source>
</evidence>
<proteinExistence type="predicted"/>
<protein>
    <recommendedName>
        <fullName evidence="6">Translocation and assembly module TamB C-terminal domain-containing protein</fullName>
    </recommendedName>
</protein>
<reference evidence="7 8" key="1">
    <citation type="journal article" date="2015" name="Microbes Environ.">
        <title>Distribution and evolution of nitrogen fixation genes in the phylum bacteroidetes.</title>
        <authorList>
            <person name="Inoue J."/>
            <person name="Oshima K."/>
            <person name="Suda W."/>
            <person name="Sakamoto M."/>
            <person name="Iino T."/>
            <person name="Noda S."/>
            <person name="Hongoh Y."/>
            <person name="Hattori M."/>
            <person name="Ohkuma M."/>
        </authorList>
    </citation>
    <scope>NUCLEOTIDE SEQUENCE [LARGE SCALE GENOMIC DNA]</scope>
    <source>
        <strain evidence="7">JCM 15548</strain>
    </source>
</reference>
<comment type="subcellular location">
    <subcellularLocation>
        <location evidence="1">Membrane</location>
        <topology evidence="1">Single-pass membrane protein</topology>
    </subcellularLocation>
</comment>
<dbReference type="EMBL" id="BAZW01000063">
    <property type="protein sequence ID" value="GAO31809.1"/>
    <property type="molecule type" value="Genomic_DNA"/>
</dbReference>
<evidence type="ECO:0000256" key="2">
    <source>
        <dbReference type="ARBA" id="ARBA00022692"/>
    </source>
</evidence>
<evidence type="ECO:0000256" key="3">
    <source>
        <dbReference type="ARBA" id="ARBA00022989"/>
    </source>
</evidence>
<accession>A0A0E9M2Q3</accession>
<dbReference type="PANTHER" id="PTHR36985">
    <property type="entry name" value="TRANSLOCATION AND ASSEMBLY MODULE SUBUNIT TAMB"/>
    <property type="match status" value="1"/>
</dbReference>
<evidence type="ECO:0000313" key="8">
    <source>
        <dbReference type="Proteomes" id="UP000032900"/>
    </source>
</evidence>
<feature type="domain" description="Translocation and assembly module TamB C-terminal" evidence="6">
    <location>
        <begin position="836"/>
        <end position="986"/>
    </location>
</feature>
<dbReference type="STRING" id="1236989.JCM15548_14208"/>
<dbReference type="Pfam" id="PF04357">
    <property type="entry name" value="TamB"/>
    <property type="match status" value="2"/>
</dbReference>
<evidence type="ECO:0000259" key="6">
    <source>
        <dbReference type="Pfam" id="PF04357"/>
    </source>
</evidence>
<name>A0A0E9M2Q3_9BACT</name>
<dbReference type="RefSeq" id="WP_062128161.1">
    <property type="nucleotide sequence ID" value="NZ_BAZW01000063.1"/>
</dbReference>
<feature type="region of interest" description="Disordered" evidence="5">
    <location>
        <begin position="1422"/>
        <end position="1464"/>
    </location>
</feature>
<gene>
    <name evidence="7" type="ORF">JCM15548_14208</name>
</gene>
<keyword evidence="8" id="KW-1185">Reference proteome</keyword>
<comment type="caution">
    <text evidence="7">The sequence shown here is derived from an EMBL/GenBank/DDBJ whole genome shotgun (WGS) entry which is preliminary data.</text>
</comment>
<dbReference type="OrthoDB" id="680700at2"/>
<keyword evidence="3" id="KW-1133">Transmembrane helix</keyword>
<feature type="compositionally biased region" description="Low complexity" evidence="5">
    <location>
        <begin position="1424"/>
        <end position="1449"/>
    </location>
</feature>
<evidence type="ECO:0000256" key="1">
    <source>
        <dbReference type="ARBA" id="ARBA00004167"/>
    </source>
</evidence>
<keyword evidence="2" id="KW-0812">Transmembrane</keyword>
<evidence type="ECO:0000256" key="5">
    <source>
        <dbReference type="SAM" id="MobiDB-lite"/>
    </source>
</evidence>
<keyword evidence="4" id="KW-0472">Membrane</keyword>
<feature type="domain" description="Translocation and assembly module TamB C-terminal" evidence="6">
    <location>
        <begin position="996"/>
        <end position="1424"/>
    </location>
</feature>
<dbReference type="GO" id="GO:0009306">
    <property type="term" value="P:protein secretion"/>
    <property type="evidence" value="ECO:0007669"/>
    <property type="project" value="InterPro"/>
</dbReference>
<dbReference type="Proteomes" id="UP000032900">
    <property type="component" value="Unassembled WGS sequence"/>
</dbReference>
<dbReference type="InterPro" id="IPR007452">
    <property type="entry name" value="TamB_C"/>
</dbReference>
<evidence type="ECO:0000313" key="7">
    <source>
        <dbReference type="EMBL" id="GAO31809.1"/>
    </source>
</evidence>
<dbReference type="GO" id="GO:0005886">
    <property type="term" value="C:plasma membrane"/>
    <property type="evidence" value="ECO:0007669"/>
    <property type="project" value="InterPro"/>
</dbReference>
<sequence length="1487" mass="167104">MAGVPLLTSLVLMIPAVQTGVVRIVTNRLSADINAEISIDRVSITPFGSIRLNQFLVRDQQKDTLFYAENVRAGIDRFSMRHKHLYLGKVRFNQPMVNMYQSGQHMNFAFILDSLGKNRPDTVEWAYSMRGMAIQDGRVQLKHPILDNPGILTDQLLFTGLNLSIDRTSKVNEPLVFEVSEFSVQEASGLRIEGFKSMGYLEDDKIVIDNLSFRTARSLFDFEAIELPIGVPDETSGYDMPFTGRINRLIIAPEDIRYYYDRFPALESPITLSGLIYGSLDNMKGREISASFGNNTHFRSSFDISGMSNFNETFLYMDIDALETTIPDLELLIAGDNPVIPESFNELETIRYKGNITGFINSLVAYGSFTSNLGNISTDIGIKIDDDKKFMFGGLLNTTDFNLGRLINAERSMGKVSLDMEISGSRSSHTDYFIILDGNVESMEFNQYVYSNISIQGLLTHQKFDGSVRLNDPNGALDFIGKVDMSGTVPHFDFMAAISNAQLDRLNLLPNLEEGILSVLLETNFEGDNLDDLVGEIILKEGLLYTPSASIDFDSITVRAVREGDLKRLSLHSAFADGEVTGKYLFRHFRRTFLGFMEHYLPSYVAEDAPTLTTTSNDFQFNLQLKKVQQLAAVFVPNLDIADEGHIRGHFRSEPPELSLDVSLDHFNLNNLHTEELELNATTNNGTGLKMVTRAGKIQFGKFVDLLNFSIHQTAANDTLTTNLFWNNWDLITNSGALYSTTEFSRDEDDNRHTKIDLLPSKVIVSDTTWQINQSQLNLHAQGMSVQNFRIEHDGQFIMLNGFLHRKNEDGLKLVFNRMNINQFLSGNDLANVSFGGTINGELALSNYYREPLLTSNVQIEQFMFNQVPYGTFSVNSNWDRELDALVVNTNLKDASHEPLQGSGLFHPKTQNVDFQFEVDSLDVAFLNPMIQKVLQDLTGTASGRMFLKGPITQPYLTGRVKLNDGRFDVGLLNSTYQLTDSVIFYPNEMRFRDMTVTDRLNKKGQFRGSIYHNGKFKEMLFNLRLDANNMVMLDTRLQDNPLYYGTVIATGFMTVTGNTDNVNLAITGRTRPNTRFFIPIESPETALESNFIRFVNKDQGNTQLRLDNTPNPEYSIDLTGAKVDMDIEVTPDAEVQIIFDERIGDILKSTGAGNIQIRIDRQGNIRFFGDYTIQQGEYLFSLQNLINKRFDINQGGTVKWQGSPYNAEIDITAVYKLRASLSDLIDPVMGSETGSSQDLQRRVLIHTNLILGDMLQQPSIRFGLEMPTLDESREALVLDYISSEEELNRQVLSLLLLNRFYTPEHLRMSGNSNGRSENAALVTTTEMLSSQISRWFSTISNDVDVGFAYRPSDNITSEEFELALSTQVFNNRVTINGNVGYGKYQANTSKMVGDFDMDVKLNPSGTLRARAYTRSNEDLIYETSPTTQASASPSKKNSTTSANSSKNTGTPSPANGRMSKYNVIKQSGFTKKNLSFIKKKHSLIPQ</sequence>
<organism evidence="7 8">
    <name type="scientific">Geofilum rubicundum JCM 15548</name>
    <dbReference type="NCBI Taxonomy" id="1236989"/>
    <lineage>
        <taxon>Bacteria</taxon>
        <taxon>Pseudomonadati</taxon>
        <taxon>Bacteroidota</taxon>
        <taxon>Bacteroidia</taxon>
        <taxon>Marinilabiliales</taxon>
        <taxon>Marinilabiliaceae</taxon>
        <taxon>Geofilum</taxon>
    </lineage>
</organism>